<feature type="domain" description="Ubiquitin-like protease family profile" evidence="4">
    <location>
        <begin position="200"/>
        <end position="370"/>
    </location>
</feature>
<dbReference type="SUPFAM" id="SSF54001">
    <property type="entry name" value="Cysteine proteinases"/>
    <property type="match status" value="1"/>
</dbReference>
<accession>A0A8H5CU25</accession>
<evidence type="ECO:0000313" key="6">
    <source>
        <dbReference type="Proteomes" id="UP000518752"/>
    </source>
</evidence>
<keyword evidence="2" id="KW-0645">Protease</keyword>
<dbReference type="InterPro" id="IPR003653">
    <property type="entry name" value="Peptidase_C48_C"/>
</dbReference>
<comment type="similarity">
    <text evidence="1">Belongs to the peptidase C48 family.</text>
</comment>
<organism evidence="5 6">
    <name type="scientific">Collybiopsis confluens</name>
    <dbReference type="NCBI Taxonomy" id="2823264"/>
    <lineage>
        <taxon>Eukaryota</taxon>
        <taxon>Fungi</taxon>
        <taxon>Dikarya</taxon>
        <taxon>Basidiomycota</taxon>
        <taxon>Agaricomycotina</taxon>
        <taxon>Agaricomycetes</taxon>
        <taxon>Agaricomycetidae</taxon>
        <taxon>Agaricales</taxon>
        <taxon>Marasmiineae</taxon>
        <taxon>Omphalotaceae</taxon>
        <taxon>Collybiopsis</taxon>
    </lineage>
</organism>
<reference evidence="5 6" key="1">
    <citation type="journal article" date="2020" name="ISME J.">
        <title>Uncovering the hidden diversity of litter-decomposition mechanisms in mushroom-forming fungi.</title>
        <authorList>
            <person name="Floudas D."/>
            <person name="Bentzer J."/>
            <person name="Ahren D."/>
            <person name="Johansson T."/>
            <person name="Persson P."/>
            <person name="Tunlid A."/>
        </authorList>
    </citation>
    <scope>NUCLEOTIDE SEQUENCE [LARGE SCALE GENOMIC DNA]</scope>
    <source>
        <strain evidence="5 6">CBS 406.79</strain>
    </source>
</reference>
<comment type="caution">
    <text evidence="5">The sequence shown here is derived from an EMBL/GenBank/DDBJ whole genome shotgun (WGS) entry which is preliminary data.</text>
</comment>
<dbReference type="GO" id="GO:0019783">
    <property type="term" value="F:ubiquitin-like protein peptidase activity"/>
    <property type="evidence" value="ECO:0007669"/>
    <property type="project" value="UniProtKB-ARBA"/>
</dbReference>
<evidence type="ECO:0000256" key="2">
    <source>
        <dbReference type="ARBA" id="ARBA00022670"/>
    </source>
</evidence>
<evidence type="ECO:0000256" key="3">
    <source>
        <dbReference type="ARBA" id="ARBA00022801"/>
    </source>
</evidence>
<evidence type="ECO:0000256" key="1">
    <source>
        <dbReference type="ARBA" id="ARBA00005234"/>
    </source>
</evidence>
<dbReference type="PROSITE" id="PS50600">
    <property type="entry name" value="ULP_PROTEASE"/>
    <property type="match status" value="1"/>
</dbReference>
<dbReference type="OrthoDB" id="3052212at2759"/>
<evidence type="ECO:0000259" key="4">
    <source>
        <dbReference type="PROSITE" id="PS50600"/>
    </source>
</evidence>
<evidence type="ECO:0000313" key="5">
    <source>
        <dbReference type="EMBL" id="KAF5347364.1"/>
    </source>
</evidence>
<dbReference type="GO" id="GO:0008234">
    <property type="term" value="F:cysteine-type peptidase activity"/>
    <property type="evidence" value="ECO:0007669"/>
    <property type="project" value="InterPro"/>
</dbReference>
<dbReference type="AlphaFoldDB" id="A0A8H5CU25"/>
<name>A0A8H5CU25_9AGAR</name>
<dbReference type="InterPro" id="IPR038765">
    <property type="entry name" value="Papain-like_cys_pep_sf"/>
</dbReference>
<keyword evidence="3" id="KW-0378">Hydrolase</keyword>
<protein>
    <recommendedName>
        <fullName evidence="4">Ubiquitin-like protease family profile domain-containing protein</fullName>
    </recommendedName>
</protein>
<dbReference type="GO" id="GO:0006508">
    <property type="term" value="P:proteolysis"/>
    <property type="evidence" value="ECO:0007669"/>
    <property type="project" value="UniProtKB-KW"/>
</dbReference>
<keyword evidence="6" id="KW-1185">Reference proteome</keyword>
<dbReference type="Pfam" id="PF02902">
    <property type="entry name" value="Peptidase_C48"/>
    <property type="match status" value="1"/>
</dbReference>
<dbReference type="Gene3D" id="3.40.395.10">
    <property type="entry name" value="Adenoviral Proteinase, Chain A"/>
    <property type="match status" value="1"/>
</dbReference>
<dbReference type="EMBL" id="JAACJN010000339">
    <property type="protein sequence ID" value="KAF5347364.1"/>
    <property type="molecule type" value="Genomic_DNA"/>
</dbReference>
<gene>
    <name evidence="5" type="ORF">D9757_015169</name>
</gene>
<dbReference type="Proteomes" id="UP000518752">
    <property type="component" value="Unassembled WGS sequence"/>
</dbReference>
<sequence>MPDRTRTTVRSRSLQILESFLQKTKHHCKVTECPPFGLTRTCRAVSILQLQHLVNDCQLSLPALNLASLLAATKVEDVKDFIEQCFPASASAPEEVFYVNSEAYIKSLRELSTKLLTAYPIFTEFTFSLRRHEYLPSDGLVLKVFGNLHLLLEFANTERTLIEQTLLKALDDYPEKTEARLRKMMAEIRQVQDPFEGRLPHVTIANFSTLGVGRWVDDEIVNYFVSKWCHRKFVFICQEWHIDCGSRKSSFEMKSLNTSDWDSVFIPINKNQVHWYSAYIDFCLKRIEIFDSLETTCVKNRDKPLSLQKNMKLMLVLMWLAEVLGRLRGEPVVLKNNPETDWVCEPHSLVPFQPNSYDCGVHCLWQLQHLLQFRRIKHGSAVELGLAFTDNMVGKRVRLAGELLRDCGLEDGQWPALSSLGLQ</sequence>
<proteinExistence type="inferred from homology"/>